<evidence type="ECO:0000313" key="2">
    <source>
        <dbReference type="Proteomes" id="UP000623129"/>
    </source>
</evidence>
<proteinExistence type="predicted"/>
<name>A0A833RIM5_9POAL</name>
<dbReference type="PANTHER" id="PTHR36039">
    <property type="match status" value="1"/>
</dbReference>
<reference evidence="1" key="1">
    <citation type="submission" date="2020-01" db="EMBL/GenBank/DDBJ databases">
        <title>Genome sequence of Kobresia littledalei, the first chromosome-level genome in the family Cyperaceae.</title>
        <authorList>
            <person name="Qu G."/>
        </authorList>
    </citation>
    <scope>NUCLEOTIDE SEQUENCE</scope>
    <source>
        <strain evidence="1">C.B.Clarke</strain>
        <tissue evidence="1">Leaf</tissue>
    </source>
</reference>
<accession>A0A833RIM5</accession>
<comment type="caution">
    <text evidence="1">The sequence shown here is derived from an EMBL/GenBank/DDBJ whole genome shotgun (WGS) entry which is preliminary data.</text>
</comment>
<organism evidence="1 2">
    <name type="scientific">Carex littledalei</name>
    <dbReference type="NCBI Taxonomy" id="544730"/>
    <lineage>
        <taxon>Eukaryota</taxon>
        <taxon>Viridiplantae</taxon>
        <taxon>Streptophyta</taxon>
        <taxon>Embryophyta</taxon>
        <taxon>Tracheophyta</taxon>
        <taxon>Spermatophyta</taxon>
        <taxon>Magnoliopsida</taxon>
        <taxon>Liliopsida</taxon>
        <taxon>Poales</taxon>
        <taxon>Cyperaceae</taxon>
        <taxon>Cyperoideae</taxon>
        <taxon>Cariceae</taxon>
        <taxon>Carex</taxon>
        <taxon>Carex subgen. Euthyceras</taxon>
    </lineage>
</organism>
<dbReference type="EMBL" id="SWLB01000008">
    <property type="protein sequence ID" value="KAF3335933.1"/>
    <property type="molecule type" value="Genomic_DNA"/>
</dbReference>
<evidence type="ECO:0000313" key="1">
    <source>
        <dbReference type="EMBL" id="KAF3335933.1"/>
    </source>
</evidence>
<sequence length="50" mass="5333">MEVPKGRLAEALCVLREMKLPVSGYGMDIGLVEFPPVREISFPLGGGSDA</sequence>
<dbReference type="PANTHER" id="PTHR36039:SF2">
    <property type="entry name" value="RNA LIGASE_CYCLIC NUCLEOTIDE PHOSPHODIESTERASE FAMILY PROTEIN"/>
    <property type="match status" value="1"/>
</dbReference>
<dbReference type="OrthoDB" id="1879605at2759"/>
<dbReference type="Proteomes" id="UP000623129">
    <property type="component" value="Unassembled WGS sequence"/>
</dbReference>
<protein>
    <submittedName>
        <fullName evidence="1">Uncharacterized protein</fullName>
    </submittedName>
</protein>
<keyword evidence="2" id="KW-1185">Reference proteome</keyword>
<dbReference type="AlphaFoldDB" id="A0A833RIM5"/>
<gene>
    <name evidence="1" type="ORF">FCM35_KLT20440</name>
</gene>